<reference evidence="1" key="2">
    <citation type="journal article" date="2018" name="Nature">
        <title>A major lineage of non-tailed dsDNA viruses as unrecognized killers of marine bacteria.</title>
        <authorList>
            <person name="Kauffman K.M."/>
            <person name="Hussain F.A."/>
            <person name="Yang J."/>
            <person name="Arevalo P."/>
            <person name="Brown J.M."/>
            <person name="Chang W.K."/>
            <person name="VanInsberghe D."/>
            <person name="Elsherbini J."/>
            <person name="Sharma R.S."/>
            <person name="Cutler M.B."/>
            <person name="Kelly L."/>
            <person name="Polz M.F."/>
        </authorList>
    </citation>
    <scope>NUCLEOTIDE SEQUENCE</scope>
    <source>
        <strain evidence="1">10N.222.46.E12</strain>
    </source>
</reference>
<dbReference type="RefSeq" id="WP_154723894.1">
    <property type="nucleotide sequence ID" value="NZ_CP170591.1"/>
</dbReference>
<dbReference type="EMBL" id="MDBS01000017">
    <property type="protein sequence ID" value="PMP31586.1"/>
    <property type="molecule type" value="Genomic_DNA"/>
</dbReference>
<proteinExistence type="predicted"/>
<accession>A0A7Z1MLI7</accession>
<reference evidence="1" key="1">
    <citation type="submission" date="2016-07" db="EMBL/GenBank/DDBJ databases">
        <authorList>
            <person name="Kauffman K."/>
            <person name="Arevalo P."/>
            <person name="Polz M.F."/>
        </authorList>
    </citation>
    <scope>NUCLEOTIDE SEQUENCE</scope>
    <source>
        <strain evidence="1">10N.222.46.E12</strain>
    </source>
</reference>
<sequence length="92" mass="10258">MDTHDFTGFKIALVPNSPETPMILIFDGVACCSIELPSTGEFHVLPADDRALYHLVQFKMNGAKNNPPEIDFHVPVSEMERFKKTSLLPVIS</sequence>
<evidence type="ECO:0000313" key="1">
    <source>
        <dbReference type="EMBL" id="PMP31586.1"/>
    </source>
</evidence>
<name>A0A7Z1MLI7_9VIBR</name>
<organism evidence="1">
    <name type="scientific">Vibrio cyclitrophicus</name>
    <dbReference type="NCBI Taxonomy" id="47951"/>
    <lineage>
        <taxon>Bacteria</taxon>
        <taxon>Pseudomonadati</taxon>
        <taxon>Pseudomonadota</taxon>
        <taxon>Gammaproteobacteria</taxon>
        <taxon>Vibrionales</taxon>
        <taxon>Vibrionaceae</taxon>
        <taxon>Vibrio</taxon>
    </lineage>
</organism>
<dbReference type="AlphaFoldDB" id="A0A7Z1MLI7"/>
<comment type="caution">
    <text evidence="1">The sequence shown here is derived from an EMBL/GenBank/DDBJ whole genome shotgun (WGS) entry which is preliminary data.</text>
</comment>
<gene>
    <name evidence="1" type="ORF">BCS90_11375</name>
</gene>
<protein>
    <submittedName>
        <fullName evidence="1">Uncharacterized protein</fullName>
    </submittedName>
</protein>